<reference evidence="12" key="1">
    <citation type="journal article" date="2020" name="Stud. Mycol.">
        <title>101 Dothideomycetes genomes: a test case for predicting lifestyles and emergence of pathogens.</title>
        <authorList>
            <person name="Haridas S."/>
            <person name="Albert R."/>
            <person name="Binder M."/>
            <person name="Bloem J."/>
            <person name="Labutti K."/>
            <person name="Salamov A."/>
            <person name="Andreopoulos B."/>
            <person name="Baker S."/>
            <person name="Barry K."/>
            <person name="Bills G."/>
            <person name="Bluhm B."/>
            <person name="Cannon C."/>
            <person name="Castanera R."/>
            <person name="Culley D."/>
            <person name="Daum C."/>
            <person name="Ezra D."/>
            <person name="Gonzalez J."/>
            <person name="Henrissat B."/>
            <person name="Kuo A."/>
            <person name="Liang C."/>
            <person name="Lipzen A."/>
            <person name="Lutzoni F."/>
            <person name="Magnuson J."/>
            <person name="Mondo S."/>
            <person name="Nolan M."/>
            <person name="Ohm R."/>
            <person name="Pangilinan J."/>
            <person name="Park H.-J."/>
            <person name="Ramirez L."/>
            <person name="Alfaro M."/>
            <person name="Sun H."/>
            <person name="Tritt A."/>
            <person name="Yoshinaga Y."/>
            <person name="Zwiers L.-H."/>
            <person name="Turgeon B."/>
            <person name="Goodwin S."/>
            <person name="Spatafora J."/>
            <person name="Crous P."/>
            <person name="Grigoriev I."/>
        </authorList>
    </citation>
    <scope>NUCLEOTIDE SEQUENCE</scope>
    <source>
        <strain evidence="12">CBS 113389</strain>
    </source>
</reference>
<evidence type="ECO:0000256" key="7">
    <source>
        <dbReference type="ARBA" id="ARBA00047899"/>
    </source>
</evidence>
<dbReference type="EC" id="2.7.11.1" evidence="1"/>
<evidence type="ECO:0000256" key="8">
    <source>
        <dbReference type="ARBA" id="ARBA00048679"/>
    </source>
</evidence>
<gene>
    <name evidence="12" type="ORF">BDY17DRAFT_232594</name>
</gene>
<evidence type="ECO:0000259" key="11">
    <source>
        <dbReference type="PROSITE" id="PS51285"/>
    </source>
</evidence>
<dbReference type="RefSeq" id="XP_033593985.1">
    <property type="nucleotide sequence ID" value="XM_033730238.1"/>
</dbReference>
<dbReference type="Gene3D" id="1.10.510.10">
    <property type="entry name" value="Transferase(Phosphotransferase) domain 1"/>
    <property type="match status" value="1"/>
</dbReference>
<dbReference type="EMBL" id="MU001631">
    <property type="protein sequence ID" value="KAF2487416.1"/>
    <property type="molecule type" value="Genomic_DNA"/>
</dbReference>
<dbReference type="GO" id="GO:0035556">
    <property type="term" value="P:intracellular signal transduction"/>
    <property type="evidence" value="ECO:0007669"/>
    <property type="project" value="TreeGrafter"/>
</dbReference>
<feature type="compositionally biased region" description="Polar residues" evidence="9">
    <location>
        <begin position="155"/>
        <end position="167"/>
    </location>
</feature>
<dbReference type="InterPro" id="IPR011009">
    <property type="entry name" value="Kinase-like_dom_sf"/>
</dbReference>
<dbReference type="GO" id="GO:0005524">
    <property type="term" value="F:ATP binding"/>
    <property type="evidence" value="ECO:0007669"/>
    <property type="project" value="UniProtKB-KW"/>
</dbReference>
<dbReference type="GO" id="GO:0004674">
    <property type="term" value="F:protein serine/threonine kinase activity"/>
    <property type="evidence" value="ECO:0007669"/>
    <property type="project" value="UniProtKB-KW"/>
</dbReference>
<evidence type="ECO:0000313" key="12">
    <source>
        <dbReference type="EMBL" id="KAF2487416.1"/>
    </source>
</evidence>
<feature type="domain" description="AGC-kinase C-terminal" evidence="11">
    <location>
        <begin position="334"/>
        <end position="463"/>
    </location>
</feature>
<feature type="region of interest" description="Disordered" evidence="9">
    <location>
        <begin position="402"/>
        <end position="431"/>
    </location>
</feature>
<dbReference type="Proteomes" id="UP000799767">
    <property type="component" value="Unassembled WGS sequence"/>
</dbReference>
<dbReference type="AlphaFoldDB" id="A0A6A6Q627"/>
<keyword evidence="13" id="KW-1185">Reference proteome</keyword>
<evidence type="ECO:0000256" key="5">
    <source>
        <dbReference type="ARBA" id="ARBA00022777"/>
    </source>
</evidence>
<name>A0A6A6Q627_9PEZI</name>
<dbReference type="InterPro" id="IPR050236">
    <property type="entry name" value="Ser_Thr_kinase_AGC"/>
</dbReference>
<evidence type="ECO:0000313" key="13">
    <source>
        <dbReference type="Proteomes" id="UP000799767"/>
    </source>
</evidence>
<feature type="non-terminal residue" evidence="12">
    <location>
        <position position="463"/>
    </location>
</feature>
<keyword evidence="5 12" id="KW-0418">Kinase</keyword>
<keyword evidence="6" id="KW-0067">ATP-binding</keyword>
<dbReference type="Pfam" id="PF00069">
    <property type="entry name" value="Pkinase"/>
    <property type="match status" value="2"/>
</dbReference>
<dbReference type="PANTHER" id="PTHR24356:SF400">
    <property type="entry name" value="SERINE_THREONINE-PROTEIN KINASE CBK1"/>
    <property type="match status" value="1"/>
</dbReference>
<evidence type="ECO:0000256" key="4">
    <source>
        <dbReference type="ARBA" id="ARBA00022741"/>
    </source>
</evidence>
<dbReference type="PANTHER" id="PTHR24356">
    <property type="entry name" value="SERINE/THREONINE-PROTEIN KINASE"/>
    <property type="match status" value="1"/>
</dbReference>
<dbReference type="PROSITE" id="PS50011">
    <property type="entry name" value="PROTEIN_KINASE_DOM"/>
    <property type="match status" value="1"/>
</dbReference>
<evidence type="ECO:0000256" key="9">
    <source>
        <dbReference type="SAM" id="MobiDB-lite"/>
    </source>
</evidence>
<feature type="domain" description="Protein kinase" evidence="10">
    <location>
        <begin position="1"/>
        <end position="304"/>
    </location>
</feature>
<keyword evidence="4" id="KW-0547">Nucleotide-binding</keyword>
<dbReference type="OrthoDB" id="3638488at2759"/>
<protein>
    <recommendedName>
        <fullName evidence="1">non-specific serine/threonine protein kinase</fullName>
        <ecNumber evidence="1">2.7.11.1</ecNumber>
    </recommendedName>
</protein>
<feature type="non-terminal residue" evidence="12">
    <location>
        <position position="1"/>
    </location>
</feature>
<keyword evidence="2" id="KW-0723">Serine/threonine-protein kinase</keyword>
<dbReference type="SMART" id="SM00220">
    <property type="entry name" value="S_TKc"/>
    <property type="match status" value="1"/>
</dbReference>
<dbReference type="PROSITE" id="PS51285">
    <property type="entry name" value="AGC_KINASE_CTER"/>
    <property type="match status" value="1"/>
</dbReference>
<evidence type="ECO:0000256" key="6">
    <source>
        <dbReference type="ARBA" id="ARBA00022840"/>
    </source>
</evidence>
<dbReference type="GeneID" id="54471240"/>
<proteinExistence type="predicted"/>
<feature type="region of interest" description="Disordered" evidence="9">
    <location>
        <begin position="144"/>
        <end position="175"/>
    </location>
</feature>
<feature type="compositionally biased region" description="Basic residues" evidence="9">
    <location>
        <begin position="419"/>
        <end position="429"/>
    </location>
</feature>
<evidence type="ECO:0000256" key="1">
    <source>
        <dbReference type="ARBA" id="ARBA00012513"/>
    </source>
</evidence>
<dbReference type="InterPro" id="IPR000961">
    <property type="entry name" value="AGC-kinase_C"/>
</dbReference>
<evidence type="ECO:0000256" key="2">
    <source>
        <dbReference type="ARBA" id="ARBA00022527"/>
    </source>
</evidence>
<dbReference type="SUPFAM" id="SSF56112">
    <property type="entry name" value="Protein kinase-like (PK-like)"/>
    <property type="match status" value="1"/>
</dbReference>
<organism evidence="12 13">
    <name type="scientific">Neohortaea acidophila</name>
    <dbReference type="NCBI Taxonomy" id="245834"/>
    <lineage>
        <taxon>Eukaryota</taxon>
        <taxon>Fungi</taxon>
        <taxon>Dikarya</taxon>
        <taxon>Ascomycota</taxon>
        <taxon>Pezizomycotina</taxon>
        <taxon>Dothideomycetes</taxon>
        <taxon>Dothideomycetidae</taxon>
        <taxon>Mycosphaerellales</taxon>
        <taxon>Teratosphaeriaceae</taxon>
        <taxon>Neohortaea</taxon>
    </lineage>
</organism>
<accession>A0A6A6Q627</accession>
<comment type="catalytic activity">
    <reaction evidence="8">
        <text>L-seryl-[protein] + ATP = O-phospho-L-seryl-[protein] + ADP + H(+)</text>
        <dbReference type="Rhea" id="RHEA:17989"/>
        <dbReference type="Rhea" id="RHEA-COMP:9863"/>
        <dbReference type="Rhea" id="RHEA-COMP:11604"/>
        <dbReference type="ChEBI" id="CHEBI:15378"/>
        <dbReference type="ChEBI" id="CHEBI:29999"/>
        <dbReference type="ChEBI" id="CHEBI:30616"/>
        <dbReference type="ChEBI" id="CHEBI:83421"/>
        <dbReference type="ChEBI" id="CHEBI:456216"/>
        <dbReference type="EC" id="2.7.11.1"/>
    </reaction>
</comment>
<evidence type="ECO:0000256" key="3">
    <source>
        <dbReference type="ARBA" id="ARBA00022679"/>
    </source>
</evidence>
<keyword evidence="3" id="KW-0808">Transferase</keyword>
<evidence type="ECO:0000259" key="10">
    <source>
        <dbReference type="PROSITE" id="PS50011"/>
    </source>
</evidence>
<dbReference type="InterPro" id="IPR000719">
    <property type="entry name" value="Prot_kinase_dom"/>
</dbReference>
<sequence length="463" mass="52709">DVFAMKVIRKSEMLRACQEGHLRAERDFLVGAEGSRWVVPLMASFQDNTNLYLVMEYMIGGDFLGLLLREDAHKMKWIHRDIKPDNFLISASGHLRISDFGLAFDGHWAHGQTYHSNQRQGLLEKLGIRVIGDEQDVVEALEAEAAGEEVDSPNRKTSAAKQQSNSEEGAKREGLLNWRNRTERRKLARSVVGTSQYMAPEVILGQAYDGRCDWWSIGIILYECLYGRTPFYCENRQKTKEKIVRHRSTLEFPAADRWARPTTDARRLLAPPSETAIDLLRGILTDKDMRLSSQRYRHSETRFFGRRPSTGHNPLARHVCPNGAEEIKAHKFFAGIAWSQLHLSSPPFVPRVRENQSITKYFEDEKDLLSDENSSYASAKEKLLEARKVQMCEERAQLGDASGAAVPVTMPGAGGGAKRPPKKEKKRARDKVLRDPELARTVMEIRKRKAFFGYTWRRPGVVV</sequence>
<dbReference type="Gene3D" id="3.30.200.20">
    <property type="entry name" value="Phosphorylase Kinase, domain 1"/>
    <property type="match status" value="1"/>
</dbReference>
<comment type="catalytic activity">
    <reaction evidence="7">
        <text>L-threonyl-[protein] + ATP = O-phospho-L-threonyl-[protein] + ADP + H(+)</text>
        <dbReference type="Rhea" id="RHEA:46608"/>
        <dbReference type="Rhea" id="RHEA-COMP:11060"/>
        <dbReference type="Rhea" id="RHEA-COMP:11605"/>
        <dbReference type="ChEBI" id="CHEBI:15378"/>
        <dbReference type="ChEBI" id="CHEBI:30013"/>
        <dbReference type="ChEBI" id="CHEBI:30616"/>
        <dbReference type="ChEBI" id="CHEBI:61977"/>
        <dbReference type="ChEBI" id="CHEBI:456216"/>
        <dbReference type="EC" id="2.7.11.1"/>
    </reaction>
</comment>